<feature type="non-terminal residue" evidence="1">
    <location>
        <position position="1"/>
    </location>
</feature>
<keyword evidence="2" id="KW-1185">Reference proteome</keyword>
<protein>
    <submittedName>
        <fullName evidence="1">Uncharacterized protein</fullName>
    </submittedName>
</protein>
<reference evidence="1 2" key="1">
    <citation type="journal article" date="2018" name="Front. Plant Sci.">
        <title>Red Clover (Trifolium pratense) and Zigzag Clover (T. medium) - A Picture of Genomic Similarities and Differences.</title>
        <authorList>
            <person name="Dluhosova J."/>
            <person name="Istvanek J."/>
            <person name="Nedelnik J."/>
            <person name="Repkova J."/>
        </authorList>
    </citation>
    <scope>NUCLEOTIDE SEQUENCE [LARGE SCALE GENOMIC DNA]</scope>
    <source>
        <strain evidence="2">cv. 10/8</strain>
        <tissue evidence="1">Leaf</tissue>
    </source>
</reference>
<dbReference type="AlphaFoldDB" id="A0A392RRK5"/>
<evidence type="ECO:0000313" key="1">
    <source>
        <dbReference type="EMBL" id="MCI38959.1"/>
    </source>
</evidence>
<sequence>DPPSDENSPCVGIYPSNAEDFHWDLDDIVGGVSCFPTDASLQDVDMDVGPSRSWGVQPISADVINLE</sequence>
<dbReference type="Proteomes" id="UP000265520">
    <property type="component" value="Unassembled WGS sequence"/>
</dbReference>
<dbReference type="EMBL" id="LXQA010261947">
    <property type="protein sequence ID" value="MCI38959.1"/>
    <property type="molecule type" value="Genomic_DNA"/>
</dbReference>
<organism evidence="1 2">
    <name type="scientific">Trifolium medium</name>
    <dbReference type="NCBI Taxonomy" id="97028"/>
    <lineage>
        <taxon>Eukaryota</taxon>
        <taxon>Viridiplantae</taxon>
        <taxon>Streptophyta</taxon>
        <taxon>Embryophyta</taxon>
        <taxon>Tracheophyta</taxon>
        <taxon>Spermatophyta</taxon>
        <taxon>Magnoliopsida</taxon>
        <taxon>eudicotyledons</taxon>
        <taxon>Gunneridae</taxon>
        <taxon>Pentapetalae</taxon>
        <taxon>rosids</taxon>
        <taxon>fabids</taxon>
        <taxon>Fabales</taxon>
        <taxon>Fabaceae</taxon>
        <taxon>Papilionoideae</taxon>
        <taxon>50 kb inversion clade</taxon>
        <taxon>NPAAA clade</taxon>
        <taxon>Hologalegina</taxon>
        <taxon>IRL clade</taxon>
        <taxon>Trifolieae</taxon>
        <taxon>Trifolium</taxon>
    </lineage>
</organism>
<evidence type="ECO:0000313" key="2">
    <source>
        <dbReference type="Proteomes" id="UP000265520"/>
    </source>
</evidence>
<accession>A0A392RRK5</accession>
<proteinExistence type="predicted"/>
<name>A0A392RRK5_9FABA</name>
<comment type="caution">
    <text evidence="1">The sequence shown here is derived from an EMBL/GenBank/DDBJ whole genome shotgun (WGS) entry which is preliminary data.</text>
</comment>